<gene>
    <name evidence="1" type="ORF">SDC9_87892</name>
</gene>
<protein>
    <submittedName>
        <fullName evidence="1">Uncharacterized protein</fullName>
    </submittedName>
</protein>
<evidence type="ECO:0000313" key="1">
    <source>
        <dbReference type="EMBL" id="MPM41242.1"/>
    </source>
</evidence>
<reference evidence="1" key="1">
    <citation type="submission" date="2019-08" db="EMBL/GenBank/DDBJ databases">
        <authorList>
            <person name="Kucharzyk K."/>
            <person name="Murdoch R.W."/>
            <person name="Higgins S."/>
            <person name="Loffler F."/>
        </authorList>
    </citation>
    <scope>NUCLEOTIDE SEQUENCE</scope>
</reference>
<comment type="caution">
    <text evidence="1">The sequence shown here is derived from an EMBL/GenBank/DDBJ whole genome shotgun (WGS) entry which is preliminary data.</text>
</comment>
<proteinExistence type="predicted"/>
<name>A0A644ZK41_9ZZZZ</name>
<sequence>MNRDSRVEHGKVELGGILAKVEAVNDVDVSQQAVGSVASCRRVADVRPVLGFRSDSPLGAFLGCIIAENRRSRKGIRLAD</sequence>
<accession>A0A644ZK41</accession>
<dbReference type="AlphaFoldDB" id="A0A644ZK41"/>
<organism evidence="1">
    <name type="scientific">bioreactor metagenome</name>
    <dbReference type="NCBI Taxonomy" id="1076179"/>
    <lineage>
        <taxon>unclassified sequences</taxon>
        <taxon>metagenomes</taxon>
        <taxon>ecological metagenomes</taxon>
    </lineage>
</organism>
<dbReference type="EMBL" id="VSSQ01009296">
    <property type="protein sequence ID" value="MPM41242.1"/>
    <property type="molecule type" value="Genomic_DNA"/>
</dbReference>